<dbReference type="Gene3D" id="3.30.450.20">
    <property type="entry name" value="PAS domain"/>
    <property type="match status" value="1"/>
</dbReference>
<proteinExistence type="predicted"/>
<reference evidence="3" key="1">
    <citation type="journal article" date="2015" name="Nat. Genet.">
        <title>The genome and transcriptome of the zoonotic hookworm Ancylostoma ceylanicum identify infection-specific gene families.</title>
        <authorList>
            <person name="Schwarz E.M."/>
            <person name="Hu Y."/>
            <person name="Antoshechkin I."/>
            <person name="Miller M.M."/>
            <person name="Sternberg P.W."/>
            <person name="Aroian R.V."/>
        </authorList>
    </citation>
    <scope>NUCLEOTIDE SEQUENCE</scope>
    <source>
        <strain evidence="3">HY135</strain>
    </source>
</reference>
<dbReference type="InterPro" id="IPR051173">
    <property type="entry name" value="Ca_channel_alpha-2/delta"/>
</dbReference>
<dbReference type="AlphaFoldDB" id="A0A016U6H5"/>
<keyword evidence="3" id="KW-1185">Reference proteome</keyword>
<dbReference type="SUPFAM" id="SSF53300">
    <property type="entry name" value="vWA-like"/>
    <property type="match status" value="1"/>
</dbReference>
<name>A0A016U6H5_9BILA</name>
<dbReference type="Proteomes" id="UP000024635">
    <property type="component" value="Unassembled WGS sequence"/>
</dbReference>
<sequence length="356" mass="40941">MPLRCIVVDVSSCRVTVVSFLSIRHHFHRPSQRTGMEWNPGSNPVISHCPEVMSFQISSHNGRSDQGCENVIMLITDGAPNNYKEIFDLYNKDKKVRFFSFLIGEEAIDFEQVKNMACNNRGYMVHVQNMADVEDKVQYYIRTMSRPIGQHAGDIQLEDAMWSGVYRERLYLPRPETFAEPVPITNQSYAVMNKMAARRKIRLQKTEARGRMFVTTVSFPVIVNKTFMGVAAVNIPLTELNQQAHPSNIGGRSYFFMLDQNGFIMFHPQLRPIDPFTKSHKQNYNNMDLLELEVPQTQQIRLSQDKEDVSDLYCDSGTTFAECVGQIRDFVWRTCLSGAFHRPRRRAFCSGVARCK</sequence>
<evidence type="ECO:0000259" key="1">
    <source>
        <dbReference type="PROSITE" id="PS50234"/>
    </source>
</evidence>
<dbReference type="InterPro" id="IPR036465">
    <property type="entry name" value="vWFA_dom_sf"/>
</dbReference>
<gene>
    <name evidence="2" type="primary">Acey_s0055.g2557</name>
    <name evidence="2" type="ORF">Y032_0055g2557</name>
</gene>
<comment type="caution">
    <text evidence="2">The sequence shown here is derived from an EMBL/GenBank/DDBJ whole genome shotgun (WGS) entry which is preliminary data.</text>
</comment>
<dbReference type="PANTHER" id="PTHR10166">
    <property type="entry name" value="VOLTAGE-DEPENDENT CALCIUM CHANNEL SUBUNIT ALPHA-2/DELTA-RELATED"/>
    <property type="match status" value="1"/>
</dbReference>
<evidence type="ECO:0000313" key="3">
    <source>
        <dbReference type="Proteomes" id="UP000024635"/>
    </source>
</evidence>
<dbReference type="EMBL" id="JARK01001391">
    <property type="protein sequence ID" value="EYC10442.1"/>
    <property type="molecule type" value="Genomic_DNA"/>
</dbReference>
<dbReference type="PANTHER" id="PTHR10166:SF37">
    <property type="entry name" value="STOLID, ISOFORM H"/>
    <property type="match status" value="1"/>
</dbReference>
<accession>A0A016U6H5</accession>
<organism evidence="2 3">
    <name type="scientific">Ancylostoma ceylanicum</name>
    <dbReference type="NCBI Taxonomy" id="53326"/>
    <lineage>
        <taxon>Eukaryota</taxon>
        <taxon>Metazoa</taxon>
        <taxon>Ecdysozoa</taxon>
        <taxon>Nematoda</taxon>
        <taxon>Chromadorea</taxon>
        <taxon>Rhabditida</taxon>
        <taxon>Rhabditina</taxon>
        <taxon>Rhabditomorpha</taxon>
        <taxon>Strongyloidea</taxon>
        <taxon>Ancylostomatidae</taxon>
        <taxon>Ancylostomatinae</taxon>
        <taxon>Ancylostoma</taxon>
    </lineage>
</organism>
<feature type="domain" description="VWFA" evidence="1">
    <location>
        <begin position="55"/>
        <end position="144"/>
    </location>
</feature>
<dbReference type="GO" id="GO:0005245">
    <property type="term" value="F:voltage-gated calcium channel activity"/>
    <property type="evidence" value="ECO:0007669"/>
    <property type="project" value="TreeGrafter"/>
</dbReference>
<dbReference type="PROSITE" id="PS50234">
    <property type="entry name" value="VWFA"/>
    <property type="match status" value="1"/>
</dbReference>
<dbReference type="Gene3D" id="3.40.50.410">
    <property type="entry name" value="von Willebrand factor, type A domain"/>
    <property type="match status" value="1"/>
</dbReference>
<dbReference type="OrthoDB" id="10054666at2759"/>
<dbReference type="InterPro" id="IPR002035">
    <property type="entry name" value="VWF_A"/>
</dbReference>
<evidence type="ECO:0000313" key="2">
    <source>
        <dbReference type="EMBL" id="EYC10442.1"/>
    </source>
</evidence>
<dbReference type="GO" id="GO:0005891">
    <property type="term" value="C:voltage-gated calcium channel complex"/>
    <property type="evidence" value="ECO:0007669"/>
    <property type="project" value="TreeGrafter"/>
</dbReference>
<protein>
    <recommendedName>
        <fullName evidence="1">VWFA domain-containing protein</fullName>
    </recommendedName>
</protein>
<dbReference type="Pfam" id="PF00092">
    <property type="entry name" value="VWA"/>
    <property type="match status" value="1"/>
</dbReference>